<dbReference type="InterPro" id="IPR043519">
    <property type="entry name" value="NT_sf"/>
</dbReference>
<sequence length="124" mass="13881">MSTYTPQSDALRIAKVAAQAADEKQATDVTVFDVGEILAITDLFVVASAGNKRQVRTICDAITDAVRRETGRSPLSSEGVTEQQWILIDYGSVVIHVFDDETRRFYEIERLYRDVPAVSWRLVS</sequence>
<name>A0A6J6BLT5_9ZZZZ</name>
<dbReference type="Gene3D" id="3.30.460.10">
    <property type="entry name" value="Beta Polymerase, domain 2"/>
    <property type="match status" value="1"/>
</dbReference>
<gene>
    <name evidence="2" type="ORF">UFOPK1353_00851</name>
</gene>
<protein>
    <submittedName>
        <fullName evidence="2">Unannotated protein</fullName>
    </submittedName>
</protein>
<dbReference type="GO" id="GO:0043023">
    <property type="term" value="F:ribosomal large subunit binding"/>
    <property type="evidence" value="ECO:0007669"/>
    <property type="project" value="TreeGrafter"/>
</dbReference>
<proteinExistence type="inferred from homology"/>
<dbReference type="HAMAP" id="MF_01477">
    <property type="entry name" value="Iojap_RsfS"/>
    <property type="match status" value="1"/>
</dbReference>
<comment type="similarity">
    <text evidence="1">Belongs to the Iojap/RsfS family.</text>
</comment>
<dbReference type="GO" id="GO:0017148">
    <property type="term" value="P:negative regulation of translation"/>
    <property type="evidence" value="ECO:0007669"/>
    <property type="project" value="TreeGrafter"/>
</dbReference>
<evidence type="ECO:0000256" key="1">
    <source>
        <dbReference type="ARBA" id="ARBA00010574"/>
    </source>
</evidence>
<dbReference type="GO" id="GO:0090071">
    <property type="term" value="P:negative regulation of ribosome biogenesis"/>
    <property type="evidence" value="ECO:0007669"/>
    <property type="project" value="TreeGrafter"/>
</dbReference>
<organism evidence="2">
    <name type="scientific">freshwater metagenome</name>
    <dbReference type="NCBI Taxonomy" id="449393"/>
    <lineage>
        <taxon>unclassified sequences</taxon>
        <taxon>metagenomes</taxon>
        <taxon>ecological metagenomes</taxon>
    </lineage>
</organism>
<dbReference type="PANTHER" id="PTHR21043:SF0">
    <property type="entry name" value="MITOCHONDRIAL ASSEMBLY OF RIBOSOMAL LARGE SUBUNIT PROTEIN 1"/>
    <property type="match status" value="1"/>
</dbReference>
<dbReference type="InterPro" id="IPR004394">
    <property type="entry name" value="Iojap/RsfS/C7orf30"/>
</dbReference>
<dbReference type="PANTHER" id="PTHR21043">
    <property type="entry name" value="IOJAP SUPERFAMILY ORTHOLOG"/>
    <property type="match status" value="1"/>
</dbReference>
<dbReference type="SUPFAM" id="SSF81301">
    <property type="entry name" value="Nucleotidyltransferase"/>
    <property type="match status" value="1"/>
</dbReference>
<dbReference type="AlphaFoldDB" id="A0A6J6BLT5"/>
<dbReference type="NCBIfam" id="TIGR00090">
    <property type="entry name" value="rsfS_iojap_ybeB"/>
    <property type="match status" value="1"/>
</dbReference>
<dbReference type="EMBL" id="CAEZSE010000143">
    <property type="protein sequence ID" value="CAB4539655.1"/>
    <property type="molecule type" value="Genomic_DNA"/>
</dbReference>
<dbReference type="Pfam" id="PF02410">
    <property type="entry name" value="RsfS"/>
    <property type="match status" value="1"/>
</dbReference>
<reference evidence="2" key="1">
    <citation type="submission" date="2020-05" db="EMBL/GenBank/DDBJ databases">
        <authorList>
            <person name="Chiriac C."/>
            <person name="Salcher M."/>
            <person name="Ghai R."/>
            <person name="Kavagutti S V."/>
        </authorList>
    </citation>
    <scope>NUCLEOTIDE SEQUENCE</scope>
</reference>
<evidence type="ECO:0000313" key="2">
    <source>
        <dbReference type="EMBL" id="CAB4539655.1"/>
    </source>
</evidence>
<accession>A0A6J6BLT5</accession>